<comment type="catalytic activity">
    <reaction evidence="12">
        <text>L-proline(in) + Na(+)(in) = L-proline(out) + Na(+)(out)</text>
        <dbReference type="Rhea" id="RHEA:28967"/>
        <dbReference type="ChEBI" id="CHEBI:29101"/>
        <dbReference type="ChEBI" id="CHEBI:60039"/>
    </reaction>
</comment>
<dbReference type="PROSITE" id="PS00456">
    <property type="entry name" value="NA_SOLUT_SYMP_1"/>
    <property type="match status" value="1"/>
</dbReference>
<evidence type="ECO:0000256" key="4">
    <source>
        <dbReference type="ARBA" id="ARBA00022475"/>
    </source>
</evidence>
<keyword evidence="5 14" id="KW-0812">Transmembrane</keyword>
<keyword evidence="4" id="KW-1003">Cell membrane</keyword>
<keyword evidence="14" id="KW-0997">Cell inner membrane</keyword>
<evidence type="ECO:0000256" key="3">
    <source>
        <dbReference type="ARBA" id="ARBA00022448"/>
    </source>
</evidence>
<dbReference type="PANTHER" id="PTHR48086:SF3">
    <property type="entry name" value="SODIUM_PROLINE SYMPORTER"/>
    <property type="match status" value="1"/>
</dbReference>
<keyword evidence="7 14" id="KW-1133">Transmembrane helix</keyword>
<dbReference type="NCBIfam" id="TIGR02121">
    <property type="entry name" value="Na_Pro_sym"/>
    <property type="match status" value="1"/>
</dbReference>
<feature type="transmembrane region" description="Helical" evidence="14">
    <location>
        <begin position="325"/>
        <end position="350"/>
    </location>
</feature>
<comment type="caution">
    <text evidence="15">The sequence shown here is derived from an EMBL/GenBank/DDBJ whole genome shotgun (WGS) entry which is preliminary data.</text>
</comment>
<keyword evidence="16" id="KW-1185">Reference proteome</keyword>
<keyword evidence="14" id="KW-0029">Amino-acid transport</keyword>
<proteinExistence type="inferred from homology"/>
<feature type="transmembrane region" description="Helical" evidence="14">
    <location>
        <begin position="429"/>
        <end position="445"/>
    </location>
</feature>
<keyword evidence="10 14" id="KW-0472">Membrane</keyword>
<evidence type="ECO:0000256" key="11">
    <source>
        <dbReference type="ARBA" id="ARBA00023201"/>
    </source>
</evidence>
<accession>A0ABT5LCM1</accession>
<evidence type="ECO:0000313" key="15">
    <source>
        <dbReference type="EMBL" id="MDC9588846.1"/>
    </source>
</evidence>
<comment type="function">
    <text evidence="14">Catalyzes the sodium-dependent uptake of extracellular L-proline.</text>
</comment>
<evidence type="ECO:0000256" key="12">
    <source>
        <dbReference type="ARBA" id="ARBA00033708"/>
    </source>
</evidence>
<reference evidence="15 16" key="1">
    <citation type="submission" date="2023-02" db="EMBL/GenBank/DDBJ databases">
        <title>Entomopathogenic bacteria.</title>
        <authorList>
            <person name="Machado R.A."/>
        </authorList>
    </citation>
    <scope>NUCLEOTIDE SEQUENCE [LARGE SCALE GENOMIC DNA]</scope>
    <source>
        <strain evidence="15 16">XENO-10</strain>
    </source>
</reference>
<dbReference type="NCBIfam" id="TIGR00813">
    <property type="entry name" value="sss"/>
    <property type="match status" value="1"/>
</dbReference>
<evidence type="ECO:0000256" key="14">
    <source>
        <dbReference type="RuleBase" id="RU366012"/>
    </source>
</evidence>
<dbReference type="PANTHER" id="PTHR48086">
    <property type="entry name" value="SODIUM/PROLINE SYMPORTER-RELATED"/>
    <property type="match status" value="1"/>
</dbReference>
<keyword evidence="6 14" id="KW-0769">Symport</keyword>
<evidence type="ECO:0000256" key="6">
    <source>
        <dbReference type="ARBA" id="ARBA00022847"/>
    </source>
</evidence>
<dbReference type="PROSITE" id="PS50283">
    <property type="entry name" value="NA_SOLUT_SYMP_3"/>
    <property type="match status" value="1"/>
</dbReference>
<dbReference type="EMBL" id="JAQRFI010000009">
    <property type="protein sequence ID" value="MDC9588846.1"/>
    <property type="molecule type" value="Genomic_DNA"/>
</dbReference>
<evidence type="ECO:0000256" key="2">
    <source>
        <dbReference type="ARBA" id="ARBA00006434"/>
    </source>
</evidence>
<dbReference type="InterPro" id="IPR038377">
    <property type="entry name" value="Na/Glc_symporter_sf"/>
</dbReference>
<feature type="transmembrane region" description="Helical" evidence="14">
    <location>
        <begin position="164"/>
        <end position="183"/>
    </location>
</feature>
<dbReference type="Pfam" id="PF00474">
    <property type="entry name" value="SSF"/>
    <property type="match status" value="1"/>
</dbReference>
<dbReference type="InterPro" id="IPR001734">
    <property type="entry name" value="Na/solute_symporter"/>
</dbReference>
<evidence type="ECO:0000256" key="8">
    <source>
        <dbReference type="ARBA" id="ARBA00023053"/>
    </source>
</evidence>
<gene>
    <name evidence="15" type="primary">putP</name>
    <name evidence="15" type="ORF">PSI23_05810</name>
</gene>
<dbReference type="Gene3D" id="1.20.1730.10">
    <property type="entry name" value="Sodium/glucose cotransporter"/>
    <property type="match status" value="1"/>
</dbReference>
<keyword evidence="8 14" id="KW-0915">Sodium</keyword>
<evidence type="ECO:0000256" key="10">
    <source>
        <dbReference type="ARBA" id="ARBA00023136"/>
    </source>
</evidence>
<dbReference type="InterPro" id="IPR011851">
    <property type="entry name" value="Na/Pro_symporter"/>
</dbReference>
<evidence type="ECO:0000313" key="16">
    <source>
        <dbReference type="Proteomes" id="UP001217178"/>
    </source>
</evidence>
<evidence type="ECO:0000256" key="1">
    <source>
        <dbReference type="ARBA" id="ARBA00004651"/>
    </source>
</evidence>
<organism evidence="15 16">
    <name type="scientific">Xenorhabdus yunnanensis</name>
    <dbReference type="NCBI Taxonomy" id="3025878"/>
    <lineage>
        <taxon>Bacteria</taxon>
        <taxon>Pseudomonadati</taxon>
        <taxon>Pseudomonadota</taxon>
        <taxon>Gammaproteobacteria</taxon>
        <taxon>Enterobacterales</taxon>
        <taxon>Morganellaceae</taxon>
        <taxon>Xenorhabdus</taxon>
    </lineage>
</organism>
<dbReference type="Proteomes" id="UP001217178">
    <property type="component" value="Unassembled WGS sequence"/>
</dbReference>
<protein>
    <recommendedName>
        <fullName evidence="14">Sodium/proline symporter</fullName>
    </recommendedName>
    <alternativeName>
        <fullName evidence="14">Proline permease</fullName>
    </alternativeName>
</protein>
<comment type="similarity">
    <text evidence="2 13">Belongs to the sodium:solute symporter (SSF) (TC 2.A.21) family.</text>
</comment>
<feature type="transmembrane region" description="Helical" evidence="14">
    <location>
        <begin position="397"/>
        <end position="422"/>
    </location>
</feature>
<keyword evidence="11 14" id="KW-0739">Sodium transport</keyword>
<dbReference type="InterPro" id="IPR018212">
    <property type="entry name" value="Na/solute_symporter_CS"/>
</dbReference>
<feature type="transmembrane region" description="Helical" evidence="14">
    <location>
        <begin position="451"/>
        <end position="473"/>
    </location>
</feature>
<evidence type="ECO:0000256" key="9">
    <source>
        <dbReference type="ARBA" id="ARBA00023065"/>
    </source>
</evidence>
<feature type="transmembrane region" description="Helical" evidence="14">
    <location>
        <begin position="127"/>
        <end position="152"/>
    </location>
</feature>
<feature type="transmembrane region" description="Helical" evidence="14">
    <location>
        <begin position="371"/>
        <end position="391"/>
    </location>
</feature>
<feature type="transmembrane region" description="Helical" evidence="14">
    <location>
        <begin position="6"/>
        <end position="26"/>
    </location>
</feature>
<sequence length="494" mass="54101">MTVNSPMLITFIIYIAAMLLIGFMAYHSTKNFDDYILGGRRLGSVVTALSAGASDMSGWLLMGLPGAIFLFGISESWIALGLLLGAYLNWRWVAGRLRVHTEVSNNALTLPDYFTHRFEDKSKILRIISALVILVFFTIYCASGVVAGGLLFENTFGISYEKAIWLGALATIAYTFLGGFLAVSWTDTVQATLMIFALILVPVLVLFKVGGVGTAITIIEAKSPAYLDMFKNLNIIAIVSLLGWGLGYFGQPHILARFMAADSHQTIHKARRISMTWMLLCLMGTVAVGFFGISYFEIYPGQAGPVLQNHERIFIELGRLLFNPWLTGILLSAVLAAVMSTLSCQLLVCSSALTEDFYKAFIRPKASQKELVWVGRMMVLLVAVIAIVIATNPNNKVLALVSNAWAGFGAAFGPVVLISVLWKRMTRNGALAGMLVGASTVLVWMEFRWFALYEIIPGFIFATIAIIVVSLVGKAPSQATQQRFIEAEAHYKTK</sequence>
<evidence type="ECO:0000256" key="13">
    <source>
        <dbReference type="RuleBase" id="RU362091"/>
    </source>
</evidence>
<dbReference type="InterPro" id="IPR050277">
    <property type="entry name" value="Sodium:Solute_Symporter"/>
</dbReference>
<keyword evidence="9 14" id="KW-0406">Ion transport</keyword>
<dbReference type="CDD" id="cd11475">
    <property type="entry name" value="SLC5sbd_PutP"/>
    <property type="match status" value="1"/>
</dbReference>
<dbReference type="RefSeq" id="WP_273554197.1">
    <property type="nucleotide sequence ID" value="NZ_JAQRFI010000009.1"/>
</dbReference>
<feature type="transmembrane region" description="Helical" evidence="14">
    <location>
        <begin position="68"/>
        <end position="88"/>
    </location>
</feature>
<name>A0ABT5LCM1_9GAMM</name>
<comment type="subcellular location">
    <subcellularLocation>
        <location evidence="14">Cell inner membrane</location>
        <topology evidence="14">Multi-pass membrane protein</topology>
    </subcellularLocation>
    <subcellularLocation>
        <location evidence="1">Cell membrane</location>
        <topology evidence="1">Multi-pass membrane protein</topology>
    </subcellularLocation>
</comment>
<keyword evidence="3 14" id="KW-0813">Transport</keyword>
<feature type="transmembrane region" description="Helical" evidence="14">
    <location>
        <begin position="277"/>
        <end position="296"/>
    </location>
</feature>
<feature type="transmembrane region" description="Helical" evidence="14">
    <location>
        <begin position="195"/>
        <end position="219"/>
    </location>
</feature>
<feature type="transmembrane region" description="Helical" evidence="14">
    <location>
        <begin position="235"/>
        <end position="256"/>
    </location>
</feature>
<evidence type="ECO:0000256" key="5">
    <source>
        <dbReference type="ARBA" id="ARBA00022692"/>
    </source>
</evidence>
<evidence type="ECO:0000256" key="7">
    <source>
        <dbReference type="ARBA" id="ARBA00022989"/>
    </source>
</evidence>